<dbReference type="PANTHER" id="PTHR47354:SF5">
    <property type="entry name" value="PROTEIN RFBI"/>
    <property type="match status" value="1"/>
</dbReference>
<dbReference type="Gene3D" id="2.40.30.10">
    <property type="entry name" value="Translation factors"/>
    <property type="match status" value="1"/>
</dbReference>
<gene>
    <name evidence="2" type="ORF">HHL22_16690</name>
</gene>
<organism evidence="2 3">
    <name type="scientific">Hymenobacter polaris</name>
    <dbReference type="NCBI Taxonomy" id="2682546"/>
    <lineage>
        <taxon>Bacteria</taxon>
        <taxon>Pseudomonadati</taxon>
        <taxon>Bacteroidota</taxon>
        <taxon>Cytophagia</taxon>
        <taxon>Cytophagales</taxon>
        <taxon>Hymenobacteraceae</taxon>
        <taxon>Hymenobacter</taxon>
    </lineage>
</organism>
<dbReference type="InterPro" id="IPR017938">
    <property type="entry name" value="Riboflavin_synthase-like_b-brl"/>
</dbReference>
<dbReference type="RefSeq" id="WP_169532556.1">
    <property type="nucleotide sequence ID" value="NZ_JABBGH010000003.1"/>
</dbReference>
<dbReference type="InterPro" id="IPR050415">
    <property type="entry name" value="MRET"/>
</dbReference>
<protein>
    <submittedName>
        <fullName evidence="2">Oxidoreductase</fullName>
    </submittedName>
</protein>
<dbReference type="InterPro" id="IPR039261">
    <property type="entry name" value="FNR_nucleotide-bd"/>
</dbReference>
<sequence length="247" mass="26569">MSARDWQLATVQAIKPETPHVKSFTLSLPNWTPHLAGQHYDLRLTAEGGYQAERSYSIASPPEQTGEIELTVEIIADGEVSGYLNEGVQVGDQLEVRGPIGGYFVWPGAPDAPPLLLVGGGSGVVPLMAMLRHRQRLGPRPPAILLFSVRTPKEVIYRAELEAMAQADPSFTLLLDYTRQAPPGWTGYQRRLDAPLLAEVVARFGQAAPQAFVCGPTGLVEAVANGLQAAGLPPERILTERFGPTGA</sequence>
<name>A0A7Y0AGS9_9BACT</name>
<dbReference type="InterPro" id="IPR001433">
    <property type="entry name" value="OxRdtase_FAD/NAD-bd"/>
</dbReference>
<proteinExistence type="predicted"/>
<feature type="domain" description="FAD-binding FR-type" evidence="1">
    <location>
        <begin position="4"/>
        <end position="106"/>
    </location>
</feature>
<dbReference type="EMBL" id="JABBGH010000003">
    <property type="protein sequence ID" value="NML66845.1"/>
    <property type="molecule type" value="Genomic_DNA"/>
</dbReference>
<evidence type="ECO:0000313" key="2">
    <source>
        <dbReference type="EMBL" id="NML66845.1"/>
    </source>
</evidence>
<dbReference type="GO" id="GO:0016491">
    <property type="term" value="F:oxidoreductase activity"/>
    <property type="evidence" value="ECO:0007669"/>
    <property type="project" value="InterPro"/>
</dbReference>
<dbReference type="PANTHER" id="PTHR47354">
    <property type="entry name" value="NADH OXIDOREDUCTASE HCR"/>
    <property type="match status" value="1"/>
</dbReference>
<comment type="caution">
    <text evidence="2">The sequence shown here is derived from an EMBL/GenBank/DDBJ whole genome shotgun (WGS) entry which is preliminary data.</text>
</comment>
<dbReference type="CDD" id="cd06217">
    <property type="entry name" value="FNR_iron_sulfur_binding_3"/>
    <property type="match status" value="1"/>
</dbReference>
<dbReference type="SUPFAM" id="SSF52343">
    <property type="entry name" value="Ferredoxin reductase-like, C-terminal NADP-linked domain"/>
    <property type="match status" value="1"/>
</dbReference>
<dbReference type="AlphaFoldDB" id="A0A7Y0AGS9"/>
<keyword evidence="3" id="KW-1185">Reference proteome</keyword>
<dbReference type="Gene3D" id="3.40.50.80">
    <property type="entry name" value="Nucleotide-binding domain of ferredoxin-NADP reductase (FNR) module"/>
    <property type="match status" value="1"/>
</dbReference>
<dbReference type="PRINTS" id="PR00371">
    <property type="entry name" value="FPNCR"/>
</dbReference>
<reference evidence="2 3" key="1">
    <citation type="submission" date="2020-04" db="EMBL/GenBank/DDBJ databases">
        <title>Hymenobacter polaris sp. nov., isolated from Arctic soil.</title>
        <authorList>
            <person name="Dahal R.H."/>
        </authorList>
    </citation>
    <scope>NUCLEOTIDE SEQUENCE [LARGE SCALE GENOMIC DNA]</scope>
    <source>
        <strain evidence="2 3">RP-2-7</strain>
    </source>
</reference>
<dbReference type="PRINTS" id="PR00406">
    <property type="entry name" value="CYTB5RDTASE"/>
</dbReference>
<dbReference type="InterPro" id="IPR017927">
    <property type="entry name" value="FAD-bd_FR_type"/>
</dbReference>
<dbReference type="Proteomes" id="UP000559626">
    <property type="component" value="Unassembled WGS sequence"/>
</dbReference>
<evidence type="ECO:0000313" key="3">
    <source>
        <dbReference type="Proteomes" id="UP000559626"/>
    </source>
</evidence>
<dbReference type="InterPro" id="IPR008333">
    <property type="entry name" value="Cbr1-like_FAD-bd_dom"/>
</dbReference>
<dbReference type="SUPFAM" id="SSF63380">
    <property type="entry name" value="Riboflavin synthase domain-like"/>
    <property type="match status" value="1"/>
</dbReference>
<dbReference type="Pfam" id="PF00970">
    <property type="entry name" value="FAD_binding_6"/>
    <property type="match status" value="1"/>
</dbReference>
<dbReference type="PROSITE" id="PS51384">
    <property type="entry name" value="FAD_FR"/>
    <property type="match status" value="1"/>
</dbReference>
<evidence type="ECO:0000259" key="1">
    <source>
        <dbReference type="PROSITE" id="PS51384"/>
    </source>
</evidence>
<accession>A0A7Y0AGS9</accession>
<dbReference type="Pfam" id="PF00175">
    <property type="entry name" value="NAD_binding_1"/>
    <property type="match status" value="1"/>
</dbReference>
<dbReference type="InterPro" id="IPR001709">
    <property type="entry name" value="Flavoprot_Pyr_Nucl_cyt_Rdtase"/>
</dbReference>